<sequence length="273" mass="29349">MLEKIRETADFLKSRIKHSPTIGMITGTGLGSLTERIVTDFRLPYEEIPNFPKSTVEGHRGVLAAGKLAGKSLIALEGRFHLYEGYSPQEVTFPVRVMASLGVKYLLMSSAAGGLNPQFERGDLMVLTDHINLKGTNPLIGPNLDEFGPSFPDMSQAYPPDLIRLAGKEAVHLGILIKQGVYVGVLGPCLETPAETRFLRMIGADAVGMSTVSQAIVGVHCGLKILAIVVITNMNLPDCMGKTSVADIIDASRQAGPALSDLWERIIGNLPDV</sequence>
<dbReference type="InterPro" id="IPR011270">
    <property type="entry name" value="Pur_Nuc_Pase_Ino/Guo-sp"/>
</dbReference>
<gene>
    <name evidence="7" type="ORF">H8E19_00890</name>
</gene>
<reference evidence="7 8" key="1">
    <citation type="submission" date="2020-08" db="EMBL/GenBank/DDBJ databases">
        <title>Bridging the membrane lipid divide: bacteria of the FCB group superphylum have the potential to synthesize archaeal ether lipids.</title>
        <authorList>
            <person name="Villanueva L."/>
            <person name="Von Meijenfeldt F.A.B."/>
            <person name="Westbye A.B."/>
            <person name="Yadav S."/>
            <person name="Hopmans E.C."/>
            <person name="Dutilh B.E."/>
            <person name="Sinninghe Damste J.S."/>
        </authorList>
    </citation>
    <scope>NUCLEOTIDE SEQUENCE [LARGE SCALE GENOMIC DNA]</scope>
    <source>
        <strain evidence="7">NIOZ-UU27</strain>
    </source>
</reference>
<dbReference type="NCBIfam" id="TIGR01700">
    <property type="entry name" value="PNPH"/>
    <property type="match status" value="1"/>
</dbReference>
<dbReference type="GO" id="GO:0004731">
    <property type="term" value="F:purine-nucleoside phosphorylase activity"/>
    <property type="evidence" value="ECO:0007669"/>
    <property type="project" value="UniProtKB-EC"/>
</dbReference>
<dbReference type="AlphaFoldDB" id="A0A8J6MXX4"/>
<evidence type="ECO:0000259" key="6">
    <source>
        <dbReference type="Pfam" id="PF01048"/>
    </source>
</evidence>
<keyword evidence="3 5" id="KW-0328">Glycosyltransferase</keyword>
<dbReference type="UniPathway" id="UPA00606"/>
<comment type="function">
    <text evidence="5">The purine nucleoside phosphorylases catalyze the phosphorolytic breakdown of the N-glycosidic bond in the beta-(deoxy)ribonucleoside molecules, with the formation of the corresponding free purine bases and pentose-1-phosphate.</text>
</comment>
<evidence type="ECO:0000256" key="1">
    <source>
        <dbReference type="ARBA" id="ARBA00005058"/>
    </source>
</evidence>
<accession>A0A8J6MXX4</accession>
<dbReference type="PANTHER" id="PTHR11904:SF9">
    <property type="entry name" value="PURINE NUCLEOSIDE PHOSPHORYLASE-RELATED"/>
    <property type="match status" value="1"/>
</dbReference>
<comment type="caution">
    <text evidence="7">The sequence shown here is derived from an EMBL/GenBank/DDBJ whole genome shotgun (WGS) entry which is preliminary data.</text>
</comment>
<evidence type="ECO:0000256" key="5">
    <source>
        <dbReference type="PIRNR" id="PIRNR000477"/>
    </source>
</evidence>
<name>A0A8J6MXX4_9DELT</name>
<dbReference type="InterPro" id="IPR000845">
    <property type="entry name" value="Nucleoside_phosphorylase_d"/>
</dbReference>
<dbReference type="Gene3D" id="3.40.50.1580">
    <property type="entry name" value="Nucleoside phosphorylase domain"/>
    <property type="match status" value="1"/>
</dbReference>
<dbReference type="NCBIfam" id="TIGR01697">
    <property type="entry name" value="PNPH-PUNA-XAPA"/>
    <property type="match status" value="1"/>
</dbReference>
<comment type="pathway">
    <text evidence="1 5">Purine metabolism; purine nucleoside salvage.</text>
</comment>
<organism evidence="7 8">
    <name type="scientific">Candidatus Desulfacyla euxinica</name>
    <dbReference type="NCBI Taxonomy" id="2841693"/>
    <lineage>
        <taxon>Bacteria</taxon>
        <taxon>Deltaproteobacteria</taxon>
        <taxon>Candidatus Desulfacyla</taxon>
    </lineage>
</organism>
<proteinExistence type="inferred from homology"/>
<dbReference type="Proteomes" id="UP000650524">
    <property type="component" value="Unassembled WGS sequence"/>
</dbReference>
<keyword evidence="4 5" id="KW-0808">Transferase</keyword>
<dbReference type="EMBL" id="JACNJD010000053">
    <property type="protein sequence ID" value="MBC8175931.1"/>
    <property type="molecule type" value="Genomic_DNA"/>
</dbReference>
<dbReference type="GO" id="GO:0005737">
    <property type="term" value="C:cytoplasm"/>
    <property type="evidence" value="ECO:0007669"/>
    <property type="project" value="TreeGrafter"/>
</dbReference>
<evidence type="ECO:0000313" key="8">
    <source>
        <dbReference type="Proteomes" id="UP000650524"/>
    </source>
</evidence>
<dbReference type="PANTHER" id="PTHR11904">
    <property type="entry name" value="METHYLTHIOADENOSINE/PURINE NUCLEOSIDE PHOSPHORYLASE"/>
    <property type="match status" value="1"/>
</dbReference>
<dbReference type="InterPro" id="IPR035994">
    <property type="entry name" value="Nucleoside_phosphorylase_sf"/>
</dbReference>
<evidence type="ECO:0000313" key="7">
    <source>
        <dbReference type="EMBL" id="MBC8175931.1"/>
    </source>
</evidence>
<comment type="similarity">
    <text evidence="2 5">Belongs to the PNP/MTAP phosphorylase family.</text>
</comment>
<dbReference type="GO" id="GO:0009116">
    <property type="term" value="P:nucleoside metabolic process"/>
    <property type="evidence" value="ECO:0007669"/>
    <property type="project" value="InterPro"/>
</dbReference>
<dbReference type="SUPFAM" id="SSF53167">
    <property type="entry name" value="Purine and uridine phosphorylases"/>
    <property type="match status" value="1"/>
</dbReference>
<protein>
    <recommendedName>
        <fullName evidence="5">Purine nucleoside phosphorylase</fullName>
        <ecNumber evidence="5">2.4.2.1</ecNumber>
    </recommendedName>
    <alternativeName>
        <fullName evidence="5">Inosine-guanosine phosphorylase</fullName>
    </alternativeName>
</protein>
<dbReference type="InterPro" id="IPR011268">
    <property type="entry name" value="Purine_phosphorylase"/>
</dbReference>
<evidence type="ECO:0000256" key="2">
    <source>
        <dbReference type="ARBA" id="ARBA00006751"/>
    </source>
</evidence>
<feature type="domain" description="Nucleoside phosphorylase" evidence="6">
    <location>
        <begin position="22"/>
        <end position="267"/>
    </location>
</feature>
<dbReference type="NCBIfam" id="NF006054">
    <property type="entry name" value="PRK08202.1"/>
    <property type="match status" value="1"/>
</dbReference>
<dbReference type="Pfam" id="PF01048">
    <property type="entry name" value="PNP_UDP_1"/>
    <property type="match status" value="1"/>
</dbReference>
<dbReference type="CDD" id="cd09009">
    <property type="entry name" value="PNP-EcPNPII_like"/>
    <property type="match status" value="1"/>
</dbReference>
<dbReference type="PIRSF" id="PIRSF000477">
    <property type="entry name" value="PurNPase"/>
    <property type="match status" value="1"/>
</dbReference>
<evidence type="ECO:0000256" key="3">
    <source>
        <dbReference type="ARBA" id="ARBA00022676"/>
    </source>
</evidence>
<dbReference type="EC" id="2.4.2.1" evidence="5"/>
<evidence type="ECO:0000256" key="4">
    <source>
        <dbReference type="ARBA" id="ARBA00022679"/>
    </source>
</evidence>